<proteinExistence type="predicted"/>
<accession>A0A7L4ZIQ9</accession>
<dbReference type="Proteomes" id="UP000464657">
    <property type="component" value="Chromosome"/>
</dbReference>
<evidence type="ECO:0000313" key="2">
    <source>
        <dbReference type="Proteomes" id="UP000464657"/>
    </source>
</evidence>
<dbReference type="AlphaFoldDB" id="A0A7L4ZIQ9"/>
<keyword evidence="2" id="KW-1185">Reference proteome</keyword>
<gene>
    <name evidence="1" type="ORF">IMCC3317_16710</name>
</gene>
<name>A0A7L4ZIQ9_9FLAO</name>
<protein>
    <submittedName>
        <fullName evidence="1">Uncharacterized protein</fullName>
    </submittedName>
</protein>
<dbReference type="EMBL" id="CP019288">
    <property type="protein sequence ID" value="QHI36309.1"/>
    <property type="molecule type" value="Genomic_DNA"/>
</dbReference>
<sequence length="188" mass="22092">MLIFFVACGRDQKQKVVKKYGNYQTGKENREVLLTLSSFKQYEMLLNRIDNLTYSDSIPQISIKKENIQKVINLHNSSPESLERILHKQKNIIKIHNDSVYKFSVPYTLDSLKNIMQRNYLNKGKLDRYCSNPEKLLIQISYNDTFDNLEEVLHLVTESYDSIQPKVSLKICLIHYINLKLLFPTESE</sequence>
<reference evidence="1 2" key="1">
    <citation type="journal article" date="2013" name="Int. J. Syst. Evol. Microbiol.">
        <title>Kordia antarctica sp. nov., isolated from Antarctic seawater.</title>
        <authorList>
            <person name="Baek K."/>
            <person name="Choi A."/>
            <person name="Kang I."/>
            <person name="Lee K."/>
            <person name="Cho J.C."/>
        </authorList>
    </citation>
    <scope>NUCLEOTIDE SEQUENCE [LARGE SCALE GENOMIC DNA]</scope>
    <source>
        <strain evidence="1 2">IMCC3317</strain>
    </source>
</reference>
<dbReference type="KEGG" id="kan:IMCC3317_16710"/>
<organism evidence="1 2">
    <name type="scientific">Kordia antarctica</name>
    <dbReference type="NCBI Taxonomy" id="1218801"/>
    <lineage>
        <taxon>Bacteria</taxon>
        <taxon>Pseudomonadati</taxon>
        <taxon>Bacteroidota</taxon>
        <taxon>Flavobacteriia</taxon>
        <taxon>Flavobacteriales</taxon>
        <taxon>Flavobacteriaceae</taxon>
        <taxon>Kordia</taxon>
    </lineage>
</organism>
<evidence type="ECO:0000313" key="1">
    <source>
        <dbReference type="EMBL" id="QHI36309.1"/>
    </source>
</evidence>